<dbReference type="GO" id="GO:0003697">
    <property type="term" value="F:single-stranded DNA binding"/>
    <property type="evidence" value="ECO:0007669"/>
    <property type="project" value="TreeGrafter"/>
</dbReference>
<evidence type="ECO:0000256" key="7">
    <source>
        <dbReference type="ARBA" id="ARBA00025253"/>
    </source>
</evidence>
<organism evidence="10 11">
    <name type="scientific">Penicillium antarcticum</name>
    <dbReference type="NCBI Taxonomy" id="416450"/>
    <lineage>
        <taxon>Eukaryota</taxon>
        <taxon>Fungi</taxon>
        <taxon>Dikarya</taxon>
        <taxon>Ascomycota</taxon>
        <taxon>Pezizomycotina</taxon>
        <taxon>Eurotiomycetes</taxon>
        <taxon>Eurotiomycetidae</taxon>
        <taxon>Eurotiales</taxon>
        <taxon>Aspergillaceae</taxon>
        <taxon>Penicillium</taxon>
    </lineage>
</organism>
<evidence type="ECO:0000256" key="2">
    <source>
        <dbReference type="ARBA" id="ARBA00007276"/>
    </source>
</evidence>
<evidence type="ECO:0000256" key="9">
    <source>
        <dbReference type="SAM" id="MobiDB-lite"/>
    </source>
</evidence>
<dbReference type="AlphaFoldDB" id="A0A1V6PY61"/>
<dbReference type="PANTHER" id="PTHR28124:SF1">
    <property type="entry name" value="DNA REPLICATION REGULATOR SLD2"/>
    <property type="match status" value="1"/>
</dbReference>
<dbReference type="Pfam" id="PF11719">
    <property type="entry name" value="Drc1-Sld2"/>
    <property type="match status" value="1"/>
</dbReference>
<reference evidence="11" key="1">
    <citation type="journal article" date="2017" name="Nat. Microbiol.">
        <title>Global analysis of biosynthetic gene clusters reveals vast potential of secondary metabolite production in Penicillium species.</title>
        <authorList>
            <person name="Nielsen J.C."/>
            <person name="Grijseels S."/>
            <person name="Prigent S."/>
            <person name="Ji B."/>
            <person name="Dainat J."/>
            <person name="Nielsen K.F."/>
            <person name="Frisvad J.C."/>
            <person name="Workman M."/>
            <person name="Nielsen J."/>
        </authorList>
    </citation>
    <scope>NUCLEOTIDE SEQUENCE [LARGE SCALE GENOMIC DNA]</scope>
    <source>
        <strain evidence="11">IBT 31811</strain>
    </source>
</reference>
<evidence type="ECO:0000256" key="4">
    <source>
        <dbReference type="ARBA" id="ARBA00022705"/>
    </source>
</evidence>
<gene>
    <name evidence="10" type="ORF">PENANT_c024G06303</name>
</gene>
<dbReference type="GO" id="GO:0006270">
    <property type="term" value="P:DNA replication initiation"/>
    <property type="evidence" value="ECO:0007669"/>
    <property type="project" value="UniProtKB-UniRule"/>
</dbReference>
<dbReference type="EMBL" id="MDYN01000024">
    <property type="protein sequence ID" value="OQD81883.1"/>
    <property type="molecule type" value="Genomic_DNA"/>
</dbReference>
<comment type="caution">
    <text evidence="10">The sequence shown here is derived from an EMBL/GenBank/DDBJ whole genome shotgun (WGS) entry which is preliminary data.</text>
</comment>
<feature type="compositionally biased region" description="Acidic residues" evidence="9">
    <location>
        <begin position="397"/>
        <end position="409"/>
    </location>
</feature>
<evidence type="ECO:0000256" key="5">
    <source>
        <dbReference type="ARBA" id="ARBA00023242"/>
    </source>
</evidence>
<keyword evidence="5 8" id="KW-0539">Nucleus</keyword>
<comment type="similarity">
    <text evidence="2 8">Belongs to the SLD2 family.</text>
</comment>
<proteinExistence type="inferred from homology"/>
<comment type="subcellular location">
    <subcellularLocation>
        <location evidence="1 8">Nucleus</location>
    </subcellularLocation>
</comment>
<feature type="compositionally biased region" description="Basic residues" evidence="9">
    <location>
        <begin position="366"/>
        <end position="380"/>
    </location>
</feature>
<evidence type="ECO:0000256" key="3">
    <source>
        <dbReference type="ARBA" id="ARBA00018363"/>
    </source>
</evidence>
<keyword evidence="4 8" id="KW-0235">DNA replication</keyword>
<feature type="compositionally biased region" description="Acidic residues" evidence="9">
    <location>
        <begin position="450"/>
        <end position="466"/>
    </location>
</feature>
<keyword evidence="6 8" id="KW-0131">Cell cycle</keyword>
<name>A0A1V6PY61_9EURO</name>
<dbReference type="GO" id="GO:0003688">
    <property type="term" value="F:DNA replication origin binding"/>
    <property type="evidence" value="ECO:0007669"/>
    <property type="project" value="TreeGrafter"/>
</dbReference>
<feature type="region of interest" description="Disordered" evidence="9">
    <location>
        <begin position="256"/>
        <end position="551"/>
    </location>
</feature>
<dbReference type="InterPro" id="IPR040203">
    <property type="entry name" value="Sld2"/>
</dbReference>
<dbReference type="Gene3D" id="1.10.10.1460">
    <property type="match status" value="1"/>
</dbReference>
<dbReference type="CDD" id="cd22289">
    <property type="entry name" value="RecQL4_SLD2_NTD"/>
    <property type="match status" value="1"/>
</dbReference>
<feature type="compositionally biased region" description="Basic and acidic residues" evidence="9">
    <location>
        <begin position="496"/>
        <end position="507"/>
    </location>
</feature>
<feature type="compositionally biased region" description="Acidic residues" evidence="9">
    <location>
        <begin position="326"/>
        <end position="348"/>
    </location>
</feature>
<keyword evidence="11" id="KW-1185">Reference proteome</keyword>
<comment type="function">
    <text evidence="7 8">Has a role in the initiation of DNA replication. Required at S-phase checkpoint.</text>
</comment>
<feature type="region of interest" description="Disordered" evidence="9">
    <location>
        <begin position="64"/>
        <end position="227"/>
    </location>
</feature>
<evidence type="ECO:0000256" key="6">
    <source>
        <dbReference type="ARBA" id="ARBA00023306"/>
    </source>
</evidence>
<evidence type="ECO:0000256" key="8">
    <source>
        <dbReference type="RuleBase" id="RU367067"/>
    </source>
</evidence>
<dbReference type="Proteomes" id="UP000191672">
    <property type="component" value="Unassembled WGS sequence"/>
</dbReference>
<dbReference type="GO" id="GO:0031261">
    <property type="term" value="C:DNA replication preinitiation complex"/>
    <property type="evidence" value="ECO:0007669"/>
    <property type="project" value="TreeGrafter"/>
</dbReference>
<dbReference type="InterPro" id="IPR021110">
    <property type="entry name" value="DNA_rep_checkpnt_protein"/>
</dbReference>
<dbReference type="FunFam" id="1.10.10.1460:FF:000001">
    <property type="entry name" value="DNA replication regulator Sld2"/>
    <property type="match status" value="1"/>
</dbReference>
<evidence type="ECO:0000313" key="11">
    <source>
        <dbReference type="Proteomes" id="UP000191672"/>
    </source>
</evidence>
<accession>A0A1V6PY61</accession>
<feature type="compositionally biased region" description="Polar residues" evidence="9">
    <location>
        <begin position="256"/>
        <end position="286"/>
    </location>
</feature>
<evidence type="ECO:0000256" key="1">
    <source>
        <dbReference type="ARBA" id="ARBA00004123"/>
    </source>
</evidence>
<feature type="compositionally biased region" description="Basic and acidic residues" evidence="9">
    <location>
        <begin position="64"/>
        <end position="80"/>
    </location>
</feature>
<protein>
    <recommendedName>
        <fullName evidence="3 8">DNA replication regulator SLD2</fullName>
    </recommendedName>
</protein>
<dbReference type="GO" id="GO:1902977">
    <property type="term" value="P:mitotic DNA replication preinitiation complex assembly"/>
    <property type="evidence" value="ECO:0007669"/>
    <property type="project" value="TreeGrafter"/>
</dbReference>
<dbReference type="PANTHER" id="PTHR28124">
    <property type="entry name" value="DNA REPLICATION REGULATOR SLD2"/>
    <property type="match status" value="1"/>
</dbReference>
<evidence type="ECO:0000313" key="10">
    <source>
        <dbReference type="EMBL" id="OQD81883.1"/>
    </source>
</evidence>
<dbReference type="GO" id="GO:0000727">
    <property type="term" value="P:double-strand break repair via break-induced replication"/>
    <property type="evidence" value="ECO:0007669"/>
    <property type="project" value="TreeGrafter"/>
</dbReference>
<sequence>MADSALNSSTEVAAQAIHVRANLKTWEKAFASANGGKKAGRDDIKQNPDIAAKYKEYSRLKALEASLTRRENRRQETESHSKKRKHASPPGSEGTYTQTTPRKSSKGLFATPSNNRTKIHPAQLDPYDSPSTLRRLFSPSTHQTAASPLKAAIGPTPQRDGKTLGLFDMLSESGGSGGTPSVKRQTSNLAAGFRTPSKRRPVATIPEDPEEEPQQETPRLARTPASETKQFYLANLFATPTTMRYAALVEAEDNAEAQSGTLHPAQISPQPAHSGTPSFLRRSNSGRYPPPGASNGGQGLSPIVSRKPQQFASKGLSHLVQGLRDMEEDRMEDDWEVMREMEEEAEAEEMAKNQEEDSQDPDVNRKYKKKGQKRTTRRVVMRPVINQPKPKQTPAPTEEDEFSDSDDELAAVPETQFAPGVNDANDGWDDVPSDIERAEEGAAAPNMSEPEQDTDAEFDPDSDDDPGFGGRPKPVARTKSFSERIKEAVSSSAAAKPKEPASLDKPPKTAAPEGKKPYARKVNPQAHANYRSLKIGNRGGSRGRGGRFRRR</sequence>